<evidence type="ECO:0000256" key="7">
    <source>
        <dbReference type="ARBA" id="ARBA00022833"/>
    </source>
</evidence>
<dbReference type="InterPro" id="IPR011990">
    <property type="entry name" value="TPR-like_helical_dom_sf"/>
</dbReference>
<keyword evidence="3" id="KW-0479">Metal-binding</keyword>
<feature type="domain" description="Peptidase M48" evidence="10">
    <location>
        <begin position="62"/>
        <end position="249"/>
    </location>
</feature>
<name>A0A656Z881_9PROT</name>
<dbReference type="HAMAP" id="MF_00997">
    <property type="entry name" value="Protease_BepA"/>
    <property type="match status" value="1"/>
</dbReference>
<evidence type="ECO:0000256" key="6">
    <source>
        <dbReference type="ARBA" id="ARBA00022801"/>
    </source>
</evidence>
<dbReference type="Pfam" id="PF01435">
    <property type="entry name" value="Peptidase_M48"/>
    <property type="match status" value="1"/>
</dbReference>
<keyword evidence="2" id="KW-0645">Protease</keyword>
<evidence type="ECO:0000313" key="11">
    <source>
        <dbReference type="EMBL" id="KYC29230.1"/>
    </source>
</evidence>
<dbReference type="CDD" id="cd07333">
    <property type="entry name" value="M48C_bepA_like"/>
    <property type="match status" value="1"/>
</dbReference>
<evidence type="ECO:0000256" key="9">
    <source>
        <dbReference type="SAM" id="SignalP"/>
    </source>
</evidence>
<accession>A0A656Z881</accession>
<evidence type="ECO:0000256" key="1">
    <source>
        <dbReference type="ARBA" id="ARBA00001947"/>
    </source>
</evidence>
<dbReference type="InterPro" id="IPR030873">
    <property type="entry name" value="Protease_BepA"/>
</dbReference>
<feature type="chain" id="PRO_5024820852" evidence="9">
    <location>
        <begin position="19"/>
        <end position="478"/>
    </location>
</feature>
<dbReference type="GO" id="GO:0004222">
    <property type="term" value="F:metalloendopeptidase activity"/>
    <property type="evidence" value="ECO:0007669"/>
    <property type="project" value="InterPro"/>
</dbReference>
<keyword evidence="6" id="KW-0378">Hydrolase</keyword>
<evidence type="ECO:0000256" key="8">
    <source>
        <dbReference type="ARBA" id="ARBA00023049"/>
    </source>
</evidence>
<dbReference type="Pfam" id="PF14559">
    <property type="entry name" value="TPR_19"/>
    <property type="match status" value="1"/>
</dbReference>
<dbReference type="GO" id="GO:0046872">
    <property type="term" value="F:metal ion binding"/>
    <property type="evidence" value="ECO:0007669"/>
    <property type="project" value="UniProtKB-KW"/>
</dbReference>
<dbReference type="PANTHER" id="PTHR22726:SF1">
    <property type="entry name" value="METALLOENDOPEPTIDASE OMA1, MITOCHONDRIAL"/>
    <property type="match status" value="1"/>
</dbReference>
<evidence type="ECO:0000256" key="2">
    <source>
        <dbReference type="ARBA" id="ARBA00022670"/>
    </source>
</evidence>
<proteinExistence type="inferred from homology"/>
<keyword evidence="7" id="KW-0862">Zinc</keyword>
<protein>
    <submittedName>
        <fullName evidence="11">Peptidase M48</fullName>
    </submittedName>
</protein>
<dbReference type="PANTHER" id="PTHR22726">
    <property type="entry name" value="METALLOENDOPEPTIDASE OMA1"/>
    <property type="match status" value="1"/>
</dbReference>
<comment type="cofactor">
    <cofactor evidence="1">
        <name>Zn(2+)</name>
        <dbReference type="ChEBI" id="CHEBI:29105"/>
    </cofactor>
</comment>
<comment type="caution">
    <text evidence="11">The sequence shown here is derived from an EMBL/GenBank/DDBJ whole genome shotgun (WGS) entry which is preliminary data.</text>
</comment>
<dbReference type="OrthoDB" id="9810445at2"/>
<dbReference type="EMBL" id="LFZK01000001">
    <property type="protein sequence ID" value="KYC29230.1"/>
    <property type="molecule type" value="Genomic_DNA"/>
</dbReference>
<dbReference type="GO" id="GO:0016020">
    <property type="term" value="C:membrane"/>
    <property type="evidence" value="ECO:0007669"/>
    <property type="project" value="InterPro"/>
</dbReference>
<keyword evidence="4 9" id="KW-0732">Signal</keyword>
<evidence type="ECO:0000259" key="10">
    <source>
        <dbReference type="Pfam" id="PF01435"/>
    </source>
</evidence>
<evidence type="ECO:0000256" key="4">
    <source>
        <dbReference type="ARBA" id="ARBA00022729"/>
    </source>
</evidence>
<dbReference type="SUPFAM" id="SSF48452">
    <property type="entry name" value="TPR-like"/>
    <property type="match status" value="1"/>
</dbReference>
<evidence type="ECO:0000313" key="12">
    <source>
        <dbReference type="Proteomes" id="UP000243416"/>
    </source>
</evidence>
<dbReference type="InterPro" id="IPR001915">
    <property type="entry name" value="Peptidase_M48"/>
</dbReference>
<keyword evidence="8" id="KW-0482">Metalloprotease</keyword>
<organism evidence="11 12">
    <name type="scientific">Sterolibacterium denitrificans</name>
    <dbReference type="NCBI Taxonomy" id="157592"/>
    <lineage>
        <taxon>Bacteria</taxon>
        <taxon>Pseudomonadati</taxon>
        <taxon>Pseudomonadota</taxon>
        <taxon>Betaproteobacteria</taxon>
        <taxon>Nitrosomonadales</taxon>
        <taxon>Sterolibacteriaceae</taxon>
        <taxon>Sterolibacterium</taxon>
    </lineage>
</organism>
<dbReference type="Gene3D" id="3.30.2010.10">
    <property type="entry name" value="Metalloproteases ('zincins'), catalytic domain"/>
    <property type="match status" value="1"/>
</dbReference>
<gene>
    <name evidence="11" type="ORF">ACY05_01380</name>
</gene>
<keyword evidence="12" id="KW-1185">Reference proteome</keyword>
<sequence>MRIRTMILLLCLAPAVLADGLPELGDLSRIDFSPAMEQRTGESIMRDIRLHEPGYISDPEINGYLNHLGSRLLSQSSEARQNFEFFALRDPSLNAFAMPGGYIGVHTGLITATRSESELASVLAHEISHVTQHHLARQISSQSQGQLPMLLALAVAILASRSNSDLAQGALMTGQAASIQNQLNYSRDFEREADRLGLQLLENAGFDVRAMADFFERLQKYGRLYENNAPGYLRTHPLTSERIADLENRIHERPYRQVADSLDYLLVRTKLRASEGSPQDAVTEFTSQIREHKYSNEIAARYGLTVALARAQDYAKAEQEIATLRKLKADSPMIESISADLRRKQNDPAGALKILRTAQVRYPQARGLAYALTDTLLTTHQTQEALQFIQEDLQNYPNDARMHELLARTYAALGKTLQQHRAQAEAYALQGQLLMAIEQLQLAQKLGENDYFEQSKVDARLRELKQRHAEETKEMKEK</sequence>
<evidence type="ECO:0000256" key="5">
    <source>
        <dbReference type="ARBA" id="ARBA00022764"/>
    </source>
</evidence>
<evidence type="ECO:0000256" key="3">
    <source>
        <dbReference type="ARBA" id="ARBA00022723"/>
    </source>
</evidence>
<dbReference type="Proteomes" id="UP000243416">
    <property type="component" value="Unassembled WGS sequence"/>
</dbReference>
<feature type="signal peptide" evidence="9">
    <location>
        <begin position="1"/>
        <end position="18"/>
    </location>
</feature>
<keyword evidence="5" id="KW-0574">Periplasm</keyword>
<dbReference type="AlphaFoldDB" id="A0A656Z881"/>
<dbReference type="GO" id="GO:0051603">
    <property type="term" value="P:proteolysis involved in protein catabolic process"/>
    <property type="evidence" value="ECO:0007669"/>
    <property type="project" value="TreeGrafter"/>
</dbReference>
<dbReference type="Gene3D" id="1.25.40.10">
    <property type="entry name" value="Tetratricopeptide repeat domain"/>
    <property type="match status" value="1"/>
</dbReference>
<reference evidence="11 12" key="1">
    <citation type="journal article" date="2016" name="ISME J.">
        <title>Integrated multi-omics analyses reveal the biochemical mechanisms and phylogenetic relevance of anaerobic androgen biodegradation in the environment.</title>
        <authorList>
            <person name="Yang F.C."/>
            <person name="Chen Y.L."/>
            <person name="Tang S.L."/>
            <person name="Yu C.P."/>
            <person name="Wang P.H."/>
            <person name="Ismail W."/>
            <person name="Wang C.H."/>
            <person name="Ding J.Y."/>
            <person name="Yang C.Y."/>
            <person name="Yang C.Y."/>
            <person name="Chiang Y.R."/>
        </authorList>
    </citation>
    <scope>NUCLEOTIDE SEQUENCE [LARGE SCALE GENOMIC DNA]</scope>
    <source>
        <strain evidence="11 12">DSM 13999</strain>
    </source>
</reference>
<dbReference type="InterPro" id="IPR051156">
    <property type="entry name" value="Mito/Outer_Membr_Metalloprot"/>
</dbReference>